<dbReference type="CDD" id="cd10281">
    <property type="entry name" value="Nape_like_AP-endo"/>
    <property type="match status" value="1"/>
</dbReference>
<reference evidence="8" key="1">
    <citation type="journal article" date="2019" name="Int. J. Syst. Evol. Microbiol.">
        <title>The Global Catalogue of Microorganisms (GCM) 10K type strain sequencing project: providing services to taxonomists for standard genome sequencing and annotation.</title>
        <authorList>
            <consortium name="The Broad Institute Genomics Platform"/>
            <consortium name="The Broad Institute Genome Sequencing Center for Infectious Disease"/>
            <person name="Wu L."/>
            <person name="Ma J."/>
        </authorList>
    </citation>
    <scope>NUCLEOTIDE SEQUENCE [LARGE SCALE GENOMIC DNA]</scope>
    <source>
        <strain evidence="8">JCM 32105</strain>
    </source>
</reference>
<evidence type="ECO:0000313" key="7">
    <source>
        <dbReference type="EMBL" id="GAA4465358.1"/>
    </source>
</evidence>
<gene>
    <name evidence="7" type="ORF">GCM10023093_17420</name>
</gene>
<dbReference type="InterPro" id="IPR020847">
    <property type="entry name" value="AP_endonuclease_F1_BS"/>
</dbReference>
<evidence type="ECO:0000313" key="8">
    <source>
        <dbReference type="Proteomes" id="UP001500067"/>
    </source>
</evidence>
<keyword evidence="4" id="KW-0378">Hydrolase</keyword>
<sequence length="253" mass="29370">MRIITYNVNGIRGAIKKGFLDWLKTDPADIICLQEIKANKEDVPAAELKEAGYDVFSFSAQKKGYSGVAILTRIQPDNVQYGNGIMQSDAEGRVIRADFGDITLVNAYFPSGTSGDDRQTYKYQWLDEFFEYLNVLRTTRPRLVICGDYNICHKAIDIHDPVRNKNYTGFLPEERAWMDKLYCNGYIDSFREFNQEPHQYTWWSAWGTARANNKGWRIDYITVTEPLKDRLKHAEILPQILHSDHCPMYMEMK</sequence>
<comment type="cofactor">
    <cofactor evidence="1">
        <name>Mg(2+)</name>
        <dbReference type="ChEBI" id="CHEBI:18420"/>
    </cofactor>
</comment>
<keyword evidence="3" id="KW-0479">Metal-binding</keyword>
<accession>A0ABP8NH58</accession>
<dbReference type="InterPro" id="IPR004808">
    <property type="entry name" value="AP_endonuc_1"/>
</dbReference>
<keyword evidence="5" id="KW-0460">Magnesium</keyword>
<dbReference type="PROSITE" id="PS51435">
    <property type="entry name" value="AP_NUCLEASE_F1_4"/>
    <property type="match status" value="1"/>
</dbReference>
<comment type="similarity">
    <text evidence="2">Belongs to the DNA repair enzymes AP/ExoA family.</text>
</comment>
<evidence type="ECO:0000256" key="3">
    <source>
        <dbReference type="ARBA" id="ARBA00022723"/>
    </source>
</evidence>
<comment type="caution">
    <text evidence="7">The sequence shown here is derived from an EMBL/GenBank/DDBJ whole genome shotgun (WGS) entry which is preliminary data.</text>
</comment>
<feature type="domain" description="Endonuclease/exonuclease/phosphatase" evidence="6">
    <location>
        <begin position="4"/>
        <end position="229"/>
    </location>
</feature>
<dbReference type="SUPFAM" id="SSF56219">
    <property type="entry name" value="DNase I-like"/>
    <property type="match status" value="1"/>
</dbReference>
<dbReference type="PROSITE" id="PS00726">
    <property type="entry name" value="AP_NUCLEASE_F1_1"/>
    <property type="match status" value="1"/>
</dbReference>
<keyword evidence="8" id="KW-1185">Reference proteome</keyword>
<dbReference type="NCBIfam" id="TIGR00195">
    <property type="entry name" value="exoDNase_III"/>
    <property type="match status" value="1"/>
</dbReference>
<dbReference type="Gene3D" id="3.60.10.10">
    <property type="entry name" value="Endonuclease/exonuclease/phosphatase"/>
    <property type="match status" value="1"/>
</dbReference>
<dbReference type="InterPro" id="IPR005135">
    <property type="entry name" value="Endo/exonuclease/phosphatase"/>
</dbReference>
<dbReference type="RefSeq" id="WP_345081685.1">
    <property type="nucleotide sequence ID" value="NZ_BAABFA010000010.1"/>
</dbReference>
<evidence type="ECO:0000259" key="6">
    <source>
        <dbReference type="Pfam" id="PF03372"/>
    </source>
</evidence>
<evidence type="ECO:0000256" key="1">
    <source>
        <dbReference type="ARBA" id="ARBA00001946"/>
    </source>
</evidence>
<dbReference type="PANTHER" id="PTHR22748">
    <property type="entry name" value="AP ENDONUCLEASE"/>
    <property type="match status" value="1"/>
</dbReference>
<dbReference type="Proteomes" id="UP001500067">
    <property type="component" value="Unassembled WGS sequence"/>
</dbReference>
<evidence type="ECO:0000256" key="2">
    <source>
        <dbReference type="ARBA" id="ARBA00007092"/>
    </source>
</evidence>
<dbReference type="NCBIfam" id="TIGR00633">
    <property type="entry name" value="xth"/>
    <property type="match status" value="1"/>
</dbReference>
<dbReference type="InterPro" id="IPR036691">
    <property type="entry name" value="Endo/exonu/phosph_ase_sf"/>
</dbReference>
<dbReference type="Pfam" id="PF03372">
    <property type="entry name" value="Exo_endo_phos"/>
    <property type="match status" value="1"/>
</dbReference>
<dbReference type="PANTHER" id="PTHR22748:SF6">
    <property type="entry name" value="DNA-(APURINIC OR APYRIMIDINIC SITE) ENDONUCLEASE"/>
    <property type="match status" value="1"/>
</dbReference>
<proteinExistence type="inferred from homology"/>
<name>A0ABP8NH58_9BACT</name>
<evidence type="ECO:0000256" key="5">
    <source>
        <dbReference type="ARBA" id="ARBA00022842"/>
    </source>
</evidence>
<evidence type="ECO:0000256" key="4">
    <source>
        <dbReference type="ARBA" id="ARBA00022801"/>
    </source>
</evidence>
<protein>
    <submittedName>
        <fullName evidence="7">Exodeoxyribonuclease III</fullName>
    </submittedName>
</protein>
<dbReference type="EMBL" id="BAABFA010000010">
    <property type="protein sequence ID" value="GAA4465358.1"/>
    <property type="molecule type" value="Genomic_DNA"/>
</dbReference>
<organism evidence="7 8">
    <name type="scientific">Nemorincola caseinilytica</name>
    <dbReference type="NCBI Taxonomy" id="2054315"/>
    <lineage>
        <taxon>Bacteria</taxon>
        <taxon>Pseudomonadati</taxon>
        <taxon>Bacteroidota</taxon>
        <taxon>Chitinophagia</taxon>
        <taxon>Chitinophagales</taxon>
        <taxon>Chitinophagaceae</taxon>
        <taxon>Nemorincola</taxon>
    </lineage>
</organism>